<comment type="caution">
    <text evidence="5">The sequence shown here is derived from an EMBL/GenBank/DDBJ whole genome shotgun (WGS) entry which is preliminary data.</text>
</comment>
<accession>A0ABP6BV56</accession>
<evidence type="ECO:0000256" key="3">
    <source>
        <dbReference type="ARBA" id="ARBA00023239"/>
    </source>
</evidence>
<dbReference type="EMBL" id="BAAATD010000002">
    <property type="protein sequence ID" value="GAA2589322.1"/>
    <property type="molecule type" value="Genomic_DNA"/>
</dbReference>
<sequence length="300" mass="30698">MRVVRTPGAEDLERAWLDVSAALAPTPVVPSELGLLKLETFQPTGSFKVRGAIAALTPGEPAVTASAGNHGLAMAYAASRIGAELTVVVSTRASAAKVAGIASYPVRLVEHGDGYDQAEVHALSLPGRYVSPYNDPLVIAGQGTVGRELDAQVDGPVTVVAPVGGGGLVSGLALWSRRRGDVRLVGVEAERSRAVSEAVKAGRIVEVNVGETIADGLAGNIEPGSVTPGMLRRTELTAVTEAEIRAAMRWLFAEHGLVVEGAGACGVAAVLAGKVEVSGRLVTVLSGRNITGAAYAEVLT</sequence>
<name>A0ABP6BV56_9ACTN</name>
<evidence type="ECO:0000259" key="4">
    <source>
        <dbReference type="Pfam" id="PF00291"/>
    </source>
</evidence>
<dbReference type="InterPro" id="IPR036052">
    <property type="entry name" value="TrpB-like_PALP_sf"/>
</dbReference>
<feature type="domain" description="Tryptophan synthase beta chain-like PALP" evidence="4">
    <location>
        <begin position="21"/>
        <end position="287"/>
    </location>
</feature>
<organism evidence="5 6">
    <name type="scientific">Actinomadura fulvescens</name>
    <dbReference type="NCBI Taxonomy" id="46160"/>
    <lineage>
        <taxon>Bacteria</taxon>
        <taxon>Bacillati</taxon>
        <taxon>Actinomycetota</taxon>
        <taxon>Actinomycetes</taxon>
        <taxon>Streptosporangiales</taxon>
        <taxon>Thermomonosporaceae</taxon>
        <taxon>Actinomadura</taxon>
    </lineage>
</organism>
<evidence type="ECO:0000256" key="2">
    <source>
        <dbReference type="ARBA" id="ARBA00022898"/>
    </source>
</evidence>
<keyword evidence="2" id="KW-0663">Pyridoxal phosphate</keyword>
<dbReference type="PANTHER" id="PTHR48078:SF6">
    <property type="entry name" value="L-THREONINE DEHYDRATASE CATABOLIC TDCB"/>
    <property type="match status" value="1"/>
</dbReference>
<evidence type="ECO:0000313" key="5">
    <source>
        <dbReference type="EMBL" id="GAA2589322.1"/>
    </source>
</evidence>
<reference evidence="6" key="1">
    <citation type="journal article" date="2019" name="Int. J. Syst. Evol. Microbiol.">
        <title>The Global Catalogue of Microorganisms (GCM) 10K type strain sequencing project: providing services to taxonomists for standard genome sequencing and annotation.</title>
        <authorList>
            <consortium name="The Broad Institute Genomics Platform"/>
            <consortium name="The Broad Institute Genome Sequencing Center for Infectious Disease"/>
            <person name="Wu L."/>
            <person name="Ma J."/>
        </authorList>
    </citation>
    <scope>NUCLEOTIDE SEQUENCE [LARGE SCALE GENOMIC DNA]</scope>
    <source>
        <strain evidence="6">JCM 6833</strain>
    </source>
</reference>
<dbReference type="Proteomes" id="UP001501509">
    <property type="component" value="Unassembled WGS sequence"/>
</dbReference>
<keyword evidence="3" id="KW-0456">Lyase</keyword>
<dbReference type="Gene3D" id="3.40.50.1100">
    <property type="match status" value="2"/>
</dbReference>
<keyword evidence="6" id="KW-1185">Reference proteome</keyword>
<comment type="cofactor">
    <cofactor evidence="1">
        <name>pyridoxal 5'-phosphate</name>
        <dbReference type="ChEBI" id="CHEBI:597326"/>
    </cofactor>
</comment>
<evidence type="ECO:0000256" key="1">
    <source>
        <dbReference type="ARBA" id="ARBA00001933"/>
    </source>
</evidence>
<proteinExistence type="predicted"/>
<evidence type="ECO:0000313" key="6">
    <source>
        <dbReference type="Proteomes" id="UP001501509"/>
    </source>
</evidence>
<dbReference type="InterPro" id="IPR050147">
    <property type="entry name" value="Ser/Thr_Dehydratase"/>
</dbReference>
<dbReference type="InterPro" id="IPR001926">
    <property type="entry name" value="TrpB-like_PALP"/>
</dbReference>
<protein>
    <submittedName>
        <fullName evidence="5">Threonine/serine dehydratase</fullName>
    </submittedName>
</protein>
<dbReference type="SUPFAM" id="SSF53686">
    <property type="entry name" value="Tryptophan synthase beta subunit-like PLP-dependent enzymes"/>
    <property type="match status" value="1"/>
</dbReference>
<dbReference type="Pfam" id="PF00291">
    <property type="entry name" value="PALP"/>
    <property type="match status" value="1"/>
</dbReference>
<dbReference type="RefSeq" id="WP_344540270.1">
    <property type="nucleotide sequence ID" value="NZ_BAAATD010000002.1"/>
</dbReference>
<gene>
    <name evidence="5" type="ORF">GCM10010411_22780</name>
</gene>
<dbReference type="PANTHER" id="PTHR48078">
    <property type="entry name" value="THREONINE DEHYDRATASE, MITOCHONDRIAL-RELATED"/>
    <property type="match status" value="1"/>
</dbReference>